<name>A0A1H3VEY0_9PROT</name>
<dbReference type="GO" id="GO:0001530">
    <property type="term" value="F:lipopolysaccharide binding"/>
    <property type="evidence" value="ECO:0007669"/>
    <property type="project" value="TreeGrafter"/>
</dbReference>
<accession>A0A1H3VEY0</accession>
<dbReference type="RefSeq" id="WP_074705358.1">
    <property type="nucleotide sequence ID" value="NZ_FNQL01000001.1"/>
</dbReference>
<evidence type="ECO:0000256" key="6">
    <source>
        <dbReference type="HAMAP-Rule" id="MF_01186"/>
    </source>
</evidence>
<dbReference type="GO" id="GO:0043165">
    <property type="term" value="P:Gram-negative-bacterium-type cell outer membrane assembly"/>
    <property type="evidence" value="ECO:0007669"/>
    <property type="project" value="UniProtKB-UniRule"/>
</dbReference>
<evidence type="ECO:0000256" key="3">
    <source>
        <dbReference type="ARBA" id="ARBA00023139"/>
    </source>
</evidence>
<keyword evidence="5 6" id="KW-0449">Lipoprotein</keyword>
<sequence length="170" mass="19010">MKKILLLTCCLLLAACGFQLRGTAALPFDTLYISFPQGHPIGTDLRRLVRTGTSTRLVDNRKKAEAILEILSVTNDRQIMSVSGGGRVLEFELRYRVSFRLIDAKGEELIPTNELMLRRIMPFTNQQVVAKEGEEALLVREMQSDSADQIVRRLGAVKVAELNKSPQVNP</sequence>
<comment type="subcellular location">
    <subcellularLocation>
        <location evidence="6">Cell outer membrane</location>
        <topology evidence="6">Lipid-anchor</topology>
    </subcellularLocation>
</comment>
<comment type="subunit">
    <text evidence="6">Component of the lipopolysaccharide transport and assembly complex. Interacts with LptD.</text>
</comment>
<keyword evidence="1 6" id="KW-0732">Signal</keyword>
<gene>
    <name evidence="6" type="primary">lptE</name>
    <name evidence="8" type="ORF">SAMN05216412_102354</name>
</gene>
<dbReference type="PANTHER" id="PTHR38098:SF1">
    <property type="entry name" value="LPS-ASSEMBLY LIPOPROTEIN LPTE"/>
    <property type="match status" value="1"/>
</dbReference>
<organism evidence="8 9">
    <name type="scientific">Nitrosospira multiformis</name>
    <dbReference type="NCBI Taxonomy" id="1231"/>
    <lineage>
        <taxon>Bacteria</taxon>
        <taxon>Pseudomonadati</taxon>
        <taxon>Pseudomonadota</taxon>
        <taxon>Betaproteobacteria</taxon>
        <taxon>Nitrosomonadales</taxon>
        <taxon>Nitrosomonadaceae</taxon>
        <taxon>Nitrosospira</taxon>
    </lineage>
</organism>
<evidence type="ECO:0000256" key="5">
    <source>
        <dbReference type="ARBA" id="ARBA00023288"/>
    </source>
</evidence>
<evidence type="ECO:0000256" key="7">
    <source>
        <dbReference type="SAM" id="SignalP"/>
    </source>
</evidence>
<feature type="signal peptide" evidence="7">
    <location>
        <begin position="1"/>
        <end position="24"/>
    </location>
</feature>
<dbReference type="Proteomes" id="UP000183339">
    <property type="component" value="Unassembled WGS sequence"/>
</dbReference>
<keyword evidence="2 6" id="KW-0472">Membrane</keyword>
<dbReference type="PANTHER" id="PTHR38098">
    <property type="entry name" value="LPS-ASSEMBLY LIPOPROTEIN LPTE"/>
    <property type="match status" value="1"/>
</dbReference>
<keyword evidence="3 6" id="KW-0564">Palmitate</keyword>
<dbReference type="PROSITE" id="PS51257">
    <property type="entry name" value="PROKAR_LIPOPROTEIN"/>
    <property type="match status" value="1"/>
</dbReference>
<evidence type="ECO:0000313" key="9">
    <source>
        <dbReference type="Proteomes" id="UP000183339"/>
    </source>
</evidence>
<feature type="chain" id="PRO_5030027843" description="LPS-assembly lipoprotein LptE" evidence="7">
    <location>
        <begin position="25"/>
        <end position="170"/>
    </location>
</feature>
<comment type="function">
    <text evidence="6">Together with LptD, is involved in the assembly of lipopolysaccharide (LPS) at the surface of the outer membrane. Required for the proper assembly of LptD. Binds LPS and may serve as the LPS recognition site at the outer membrane.</text>
</comment>
<dbReference type="Gene3D" id="3.30.160.150">
    <property type="entry name" value="Lipoprotein like domain"/>
    <property type="match status" value="1"/>
</dbReference>
<proteinExistence type="inferred from homology"/>
<keyword evidence="4 6" id="KW-0998">Cell outer membrane</keyword>
<comment type="similarity">
    <text evidence="6">Belongs to the LptE lipoprotein family.</text>
</comment>
<protein>
    <recommendedName>
        <fullName evidence="6">LPS-assembly lipoprotein LptE</fullName>
    </recommendedName>
</protein>
<dbReference type="OrthoDB" id="5298094at2"/>
<dbReference type="HAMAP" id="MF_01186">
    <property type="entry name" value="LPS_assembly_LptE"/>
    <property type="match status" value="1"/>
</dbReference>
<dbReference type="InterPro" id="IPR007485">
    <property type="entry name" value="LPS_assembly_LptE"/>
</dbReference>
<dbReference type="AlphaFoldDB" id="A0A1H3VEY0"/>
<dbReference type="GO" id="GO:1990351">
    <property type="term" value="C:transporter complex"/>
    <property type="evidence" value="ECO:0007669"/>
    <property type="project" value="TreeGrafter"/>
</dbReference>
<dbReference type="EMBL" id="FOHI01000002">
    <property type="protein sequence ID" value="SES96609.1"/>
    <property type="molecule type" value="Genomic_DNA"/>
</dbReference>
<dbReference type="GO" id="GO:0009279">
    <property type="term" value="C:cell outer membrane"/>
    <property type="evidence" value="ECO:0007669"/>
    <property type="project" value="UniProtKB-SubCell"/>
</dbReference>
<evidence type="ECO:0000256" key="1">
    <source>
        <dbReference type="ARBA" id="ARBA00022729"/>
    </source>
</evidence>
<dbReference type="GO" id="GO:0015920">
    <property type="term" value="P:lipopolysaccharide transport"/>
    <property type="evidence" value="ECO:0007669"/>
    <property type="project" value="TreeGrafter"/>
</dbReference>
<evidence type="ECO:0000256" key="2">
    <source>
        <dbReference type="ARBA" id="ARBA00023136"/>
    </source>
</evidence>
<evidence type="ECO:0000256" key="4">
    <source>
        <dbReference type="ARBA" id="ARBA00023237"/>
    </source>
</evidence>
<dbReference type="Pfam" id="PF04390">
    <property type="entry name" value="LptE"/>
    <property type="match status" value="1"/>
</dbReference>
<reference evidence="8 9" key="1">
    <citation type="submission" date="2016-10" db="EMBL/GenBank/DDBJ databases">
        <authorList>
            <person name="de Groot N.N."/>
        </authorList>
    </citation>
    <scope>NUCLEOTIDE SEQUENCE [LARGE SCALE GENOMIC DNA]</scope>
    <source>
        <strain evidence="8 9">Nl7</strain>
    </source>
</reference>
<evidence type="ECO:0000313" key="8">
    <source>
        <dbReference type="EMBL" id="SES96609.1"/>
    </source>
</evidence>